<comment type="caution">
    <text evidence="2">The sequence shown here is derived from an EMBL/GenBank/DDBJ whole genome shotgun (WGS) entry which is preliminary data.</text>
</comment>
<keyword evidence="1" id="KW-1133">Transmembrane helix</keyword>
<dbReference type="Proteomes" id="UP000243498">
    <property type="component" value="Unassembled WGS sequence"/>
</dbReference>
<accession>A0A167K9I0</accession>
<organism evidence="2 3">
    <name type="scientific">Metarhizium rileyi (strain RCEF 4871)</name>
    <name type="common">Nomuraea rileyi</name>
    <dbReference type="NCBI Taxonomy" id="1649241"/>
    <lineage>
        <taxon>Eukaryota</taxon>
        <taxon>Fungi</taxon>
        <taxon>Dikarya</taxon>
        <taxon>Ascomycota</taxon>
        <taxon>Pezizomycotina</taxon>
        <taxon>Sordariomycetes</taxon>
        <taxon>Hypocreomycetidae</taxon>
        <taxon>Hypocreales</taxon>
        <taxon>Clavicipitaceae</taxon>
        <taxon>Metarhizium</taxon>
    </lineage>
</organism>
<evidence type="ECO:0000313" key="3">
    <source>
        <dbReference type="Proteomes" id="UP000243498"/>
    </source>
</evidence>
<keyword evidence="3" id="KW-1185">Reference proteome</keyword>
<dbReference type="AlphaFoldDB" id="A0A167K9I0"/>
<dbReference type="EMBL" id="AZHC01000001">
    <property type="protein sequence ID" value="OAA51411.1"/>
    <property type="molecule type" value="Genomic_DNA"/>
</dbReference>
<keyword evidence="1" id="KW-0812">Transmembrane</keyword>
<keyword evidence="1" id="KW-0472">Membrane</keyword>
<protein>
    <submittedName>
        <fullName evidence="2">Uncharacterized protein</fullName>
    </submittedName>
</protein>
<gene>
    <name evidence="2" type="ORF">NOR_00004</name>
</gene>
<proteinExistence type="predicted"/>
<evidence type="ECO:0000313" key="2">
    <source>
        <dbReference type="EMBL" id="OAA51411.1"/>
    </source>
</evidence>
<name>A0A167K9I0_METRR</name>
<sequence>MTTPVQGTSFRDGAIAASVGLVVGLLLCALGVWCTIEWQRRTRPKEDSRPSSPRIRPPPRIAVAGGPMTRITDFHLWGGGDGSVKRGLERECWHFEHHADRFYHEDALSEIPDNFDAALERLCLGEAVTAAIKPLILDPKTRVLAINHLLVRVVLSSVSVHSIGPLSVLPSFVNDFIPSLPVTYKDVHDPSLLALTTWRVITAYLMQPVKLHRPPLTTQEYVEPQIQALLAALNDVVKVFATQDRVRKDCPFTQETHLERVTRSAIEWGFQIFSHPAEWKLIWEPEPTYEQILIYPGLAKLSDENAEPYEEPQMFQDLPEVRDPHEVVIHIPAVDVKRSPEKQKKFEEEKKKDDDYIRMLREDAAVQFDQALGAWYHYED</sequence>
<reference evidence="2 3" key="1">
    <citation type="journal article" date="2016" name="Genome Biol. Evol.">
        <title>Divergent and convergent evolution of fungal pathogenicity.</title>
        <authorList>
            <person name="Shang Y."/>
            <person name="Xiao G."/>
            <person name="Zheng P."/>
            <person name="Cen K."/>
            <person name="Zhan S."/>
            <person name="Wang C."/>
        </authorList>
    </citation>
    <scope>NUCLEOTIDE SEQUENCE [LARGE SCALE GENOMIC DNA]</scope>
    <source>
        <strain evidence="2 3">RCEF 4871</strain>
    </source>
</reference>
<dbReference type="OrthoDB" id="5421765at2759"/>
<evidence type="ECO:0000256" key="1">
    <source>
        <dbReference type="SAM" id="Phobius"/>
    </source>
</evidence>
<feature type="transmembrane region" description="Helical" evidence="1">
    <location>
        <begin position="14"/>
        <end position="36"/>
    </location>
</feature>
<dbReference type="OMA" id="LERECWH"/>